<protein>
    <submittedName>
        <fullName evidence="1">Uncharacterized protein</fullName>
    </submittedName>
</protein>
<reference evidence="1" key="1">
    <citation type="journal article" date="2021" name="Proc. Natl. Acad. Sci. U.S.A.">
        <title>A Catalog of Tens of Thousands of Viruses from Human Metagenomes Reveals Hidden Associations with Chronic Diseases.</title>
        <authorList>
            <person name="Tisza M.J."/>
            <person name="Buck C.B."/>
        </authorList>
    </citation>
    <scope>NUCLEOTIDE SEQUENCE</scope>
    <source>
        <strain evidence="1">CtaOv25</strain>
    </source>
</reference>
<accession>A0A8S5R6D2</accession>
<name>A0A8S5R6D2_9CAUD</name>
<evidence type="ECO:0000313" key="1">
    <source>
        <dbReference type="EMBL" id="DAE26548.1"/>
    </source>
</evidence>
<sequence>MTKKVYSFSLMGKIGEPIKIPVPVLEKKYEKKELVLESEEVILTPITVAKTEMVIGLPTEETFIHTPICFVEGGETLIPTELFGCESKVTCVGIYGMEGGETVELEIKVAIATELIGEFGEPMLGLKLCIGAPKITETIVH</sequence>
<dbReference type="EMBL" id="BK015820">
    <property type="protein sequence ID" value="DAE26548.1"/>
    <property type="molecule type" value="Genomic_DNA"/>
</dbReference>
<proteinExistence type="predicted"/>
<organism evidence="1">
    <name type="scientific">Myoviridae sp. ctaOv25</name>
    <dbReference type="NCBI Taxonomy" id="2827290"/>
    <lineage>
        <taxon>Viruses</taxon>
        <taxon>Duplodnaviria</taxon>
        <taxon>Heunggongvirae</taxon>
        <taxon>Uroviricota</taxon>
        <taxon>Caudoviricetes</taxon>
    </lineage>
</organism>